<keyword evidence="2" id="KW-0012">Acyltransferase</keyword>
<dbReference type="GO" id="GO:0016746">
    <property type="term" value="F:acyltransferase activity"/>
    <property type="evidence" value="ECO:0007669"/>
    <property type="project" value="UniProtKB-KW"/>
</dbReference>
<keyword evidence="3" id="KW-1185">Reference proteome</keyword>
<accession>A0ABW1KID2</accession>
<name>A0ABW1KID2_9ACTN</name>
<gene>
    <name evidence="2" type="ORF">ACFP2T_31565</name>
</gene>
<dbReference type="Proteomes" id="UP001596203">
    <property type="component" value="Unassembled WGS sequence"/>
</dbReference>
<dbReference type="InterPro" id="IPR016181">
    <property type="entry name" value="Acyl_CoA_acyltransferase"/>
</dbReference>
<protein>
    <submittedName>
        <fullName evidence="2">GNAT family N-acetyltransferase</fullName>
        <ecNumber evidence="2">2.3.-.-</ecNumber>
    </submittedName>
</protein>
<dbReference type="EMBL" id="JBHSPR010000035">
    <property type="protein sequence ID" value="MFC6020694.1"/>
    <property type="molecule type" value="Genomic_DNA"/>
</dbReference>
<proteinExistence type="predicted"/>
<keyword evidence="2" id="KW-0808">Transferase</keyword>
<dbReference type="RefSeq" id="WP_377428201.1">
    <property type="nucleotide sequence ID" value="NZ_JBHSPR010000035.1"/>
</dbReference>
<evidence type="ECO:0000259" key="1">
    <source>
        <dbReference type="Pfam" id="PF13302"/>
    </source>
</evidence>
<comment type="caution">
    <text evidence="2">The sequence shown here is derived from an EMBL/GenBank/DDBJ whole genome shotgun (WGS) entry which is preliminary data.</text>
</comment>
<organism evidence="2 3">
    <name type="scientific">Plantactinospora solaniradicis</name>
    <dbReference type="NCBI Taxonomy" id="1723736"/>
    <lineage>
        <taxon>Bacteria</taxon>
        <taxon>Bacillati</taxon>
        <taxon>Actinomycetota</taxon>
        <taxon>Actinomycetes</taxon>
        <taxon>Micromonosporales</taxon>
        <taxon>Micromonosporaceae</taxon>
        <taxon>Plantactinospora</taxon>
    </lineage>
</organism>
<dbReference type="InterPro" id="IPR000182">
    <property type="entry name" value="GNAT_dom"/>
</dbReference>
<sequence length="92" mass="10459">MTAPRHDNRFPNRIRIDGHGLVLREWTDDDLPTMVELFDEPEVDRWTPLRTPFNLEAARSYLDRARQLRAAGQAPLRCGIGNASGSCRRGGQ</sequence>
<feature type="non-terminal residue" evidence="2">
    <location>
        <position position="92"/>
    </location>
</feature>
<evidence type="ECO:0000313" key="3">
    <source>
        <dbReference type="Proteomes" id="UP001596203"/>
    </source>
</evidence>
<dbReference type="SUPFAM" id="SSF55729">
    <property type="entry name" value="Acyl-CoA N-acyltransferases (Nat)"/>
    <property type="match status" value="1"/>
</dbReference>
<reference evidence="3" key="1">
    <citation type="journal article" date="2019" name="Int. J. Syst. Evol. Microbiol.">
        <title>The Global Catalogue of Microorganisms (GCM) 10K type strain sequencing project: providing services to taxonomists for standard genome sequencing and annotation.</title>
        <authorList>
            <consortium name="The Broad Institute Genomics Platform"/>
            <consortium name="The Broad Institute Genome Sequencing Center for Infectious Disease"/>
            <person name="Wu L."/>
            <person name="Ma J."/>
        </authorList>
    </citation>
    <scope>NUCLEOTIDE SEQUENCE [LARGE SCALE GENOMIC DNA]</scope>
    <source>
        <strain evidence="3">ZS-35-S2</strain>
    </source>
</reference>
<dbReference type="Gene3D" id="3.40.630.30">
    <property type="match status" value="1"/>
</dbReference>
<evidence type="ECO:0000313" key="2">
    <source>
        <dbReference type="EMBL" id="MFC6020694.1"/>
    </source>
</evidence>
<dbReference type="Pfam" id="PF13302">
    <property type="entry name" value="Acetyltransf_3"/>
    <property type="match status" value="1"/>
</dbReference>
<dbReference type="EC" id="2.3.-.-" evidence="2"/>
<feature type="domain" description="N-acetyltransferase" evidence="1">
    <location>
        <begin position="21"/>
        <end position="71"/>
    </location>
</feature>